<keyword evidence="8" id="KW-1185">Reference proteome</keyword>
<dbReference type="InterPro" id="IPR038220">
    <property type="entry name" value="PHOX_C_sf"/>
</dbReference>
<keyword evidence="2" id="KW-0285">Flavoprotein</keyword>
<dbReference type="PANTHER" id="PTHR43004:SF20">
    <property type="entry name" value="2-MONOOXYGENASE, PUTATIVE (AFU_ORTHOLOGUE AFUA_1G13660)-RELATED"/>
    <property type="match status" value="1"/>
</dbReference>
<dbReference type="GO" id="GO:0071949">
    <property type="term" value="F:FAD binding"/>
    <property type="evidence" value="ECO:0007669"/>
    <property type="project" value="InterPro"/>
</dbReference>
<dbReference type="Gene3D" id="3.40.30.20">
    <property type="match status" value="1"/>
</dbReference>
<keyword evidence="3" id="KW-0274">FAD</keyword>
<dbReference type="Pfam" id="PF07976">
    <property type="entry name" value="Phe_hydrox_dim"/>
    <property type="match status" value="1"/>
</dbReference>
<dbReference type="CDD" id="cd02979">
    <property type="entry name" value="PHOX_C"/>
    <property type="match status" value="1"/>
</dbReference>
<evidence type="ECO:0000313" key="7">
    <source>
        <dbReference type="EMBL" id="THG94541.1"/>
    </source>
</evidence>
<dbReference type="EMBL" id="SGPJ01000432">
    <property type="protein sequence ID" value="THG94541.1"/>
    <property type="molecule type" value="Genomic_DNA"/>
</dbReference>
<dbReference type="InterPro" id="IPR050641">
    <property type="entry name" value="RIFMO-like"/>
</dbReference>
<dbReference type="InterPro" id="IPR036188">
    <property type="entry name" value="FAD/NAD-bd_sf"/>
</dbReference>
<dbReference type="PANTHER" id="PTHR43004">
    <property type="entry name" value="TRK SYSTEM POTASSIUM UPTAKE PROTEIN"/>
    <property type="match status" value="1"/>
</dbReference>
<dbReference type="AlphaFoldDB" id="A0A4S4K9E2"/>
<dbReference type="SUPFAM" id="SSF54373">
    <property type="entry name" value="FAD-linked reductases, C-terminal domain"/>
    <property type="match status" value="1"/>
</dbReference>
<gene>
    <name evidence="7" type="ORF">EW026_g6951</name>
</gene>
<dbReference type="Gene3D" id="3.30.9.10">
    <property type="entry name" value="D-Amino Acid Oxidase, subunit A, domain 2"/>
    <property type="match status" value="1"/>
</dbReference>
<dbReference type="GO" id="GO:0016709">
    <property type="term" value="F:oxidoreductase activity, acting on paired donors, with incorporation or reduction of molecular oxygen, NAD(P)H as one donor, and incorporation of one atom of oxygen"/>
    <property type="evidence" value="ECO:0007669"/>
    <property type="project" value="UniProtKB-ARBA"/>
</dbReference>
<name>A0A4S4K9E2_9APHY</name>
<dbReference type="InterPro" id="IPR002938">
    <property type="entry name" value="FAD-bd"/>
</dbReference>
<evidence type="ECO:0000259" key="6">
    <source>
        <dbReference type="Pfam" id="PF07976"/>
    </source>
</evidence>
<evidence type="ECO:0000313" key="8">
    <source>
        <dbReference type="Proteomes" id="UP000309038"/>
    </source>
</evidence>
<evidence type="ECO:0008006" key="9">
    <source>
        <dbReference type="Google" id="ProtNLM"/>
    </source>
</evidence>
<evidence type="ECO:0000259" key="5">
    <source>
        <dbReference type="Pfam" id="PF01494"/>
    </source>
</evidence>
<evidence type="ECO:0000256" key="4">
    <source>
        <dbReference type="ARBA" id="ARBA00023002"/>
    </source>
</evidence>
<proteinExistence type="inferred from homology"/>
<dbReference type="PRINTS" id="PR00420">
    <property type="entry name" value="RNGMNOXGNASE"/>
</dbReference>
<protein>
    <recommendedName>
        <fullName evidence="9">Phenol 2-monooxygenase</fullName>
    </recommendedName>
</protein>
<reference evidence="7 8" key="1">
    <citation type="submission" date="2019-02" db="EMBL/GenBank/DDBJ databases">
        <title>Genome sequencing of the rare red list fungi Phlebia centrifuga.</title>
        <authorList>
            <person name="Buettner E."/>
            <person name="Kellner H."/>
        </authorList>
    </citation>
    <scope>NUCLEOTIDE SEQUENCE [LARGE SCALE GENOMIC DNA]</scope>
    <source>
        <strain evidence="7 8">DSM 108282</strain>
    </source>
</reference>
<evidence type="ECO:0000256" key="2">
    <source>
        <dbReference type="ARBA" id="ARBA00022630"/>
    </source>
</evidence>
<feature type="domain" description="FAD-binding" evidence="5">
    <location>
        <begin position="10"/>
        <end position="377"/>
    </location>
</feature>
<evidence type="ECO:0000256" key="3">
    <source>
        <dbReference type="ARBA" id="ARBA00022827"/>
    </source>
</evidence>
<evidence type="ECO:0000256" key="1">
    <source>
        <dbReference type="ARBA" id="ARBA00007801"/>
    </source>
</evidence>
<dbReference type="Gene3D" id="3.50.50.60">
    <property type="entry name" value="FAD/NAD(P)-binding domain"/>
    <property type="match status" value="1"/>
</dbReference>
<accession>A0A4S4K9E2</accession>
<dbReference type="InterPro" id="IPR012941">
    <property type="entry name" value="Phe_hydrox_C_dim_dom"/>
</dbReference>
<dbReference type="SUPFAM" id="SSF51905">
    <property type="entry name" value="FAD/NAD(P)-binding domain"/>
    <property type="match status" value="1"/>
</dbReference>
<sequence length="605" mass="66996">MPVLLAKESDVDVLVIGAGPAGLMAASSLAKAGVNVRIIDQRPNKVAAGQADGLQPRTLEVFQSYGLLHHFEEQGNQLHMVAFYNPSSKGGVERTGRVQAINASTARYPFEITLHQGAIEAIFLDFLASFGVQVERPVIPTSMQLSADEKELKDPQSHPVKITLQNLDAKAGQPDTEIVHAKYVIGADGAHSWVRKALGISMEGEQSDYIWGVLDMVPETDFPDIRNKSAIHSNNGSCMVIPREGDKIRLYIQLTDTDAVNPLTGRVDKEKMSAEKLLQVAKKSFYPYTIQPKEVEWWTIYGIGQRVASKFSANERVFIAGDACHTHSPKGGQGMNASMIDTHNLTWKIAHVLRGWANMSLLKTYEYERRKYAQDLIYFDKTFSALFSEKPASEENQGGVTHEQFLEAFLSFGLFTSGIGIHYAPSAIVNTKHQSHASNLIIGQRILPSVFIRAADARPFEIQDLIPSDARFKVLVFAGDITEVSQMRRLRVLGEKLGKPEHFYNKFGGKEPSAAFDLITISSSKKEQVDATDFPEVFRPHLNNILLDDEDMHARVAKGTGYDTYGIDRARGAVVVVRPDGYVGMVAPFEDVADIDQYFSSFMTV</sequence>
<dbReference type="InterPro" id="IPR036249">
    <property type="entry name" value="Thioredoxin-like_sf"/>
</dbReference>
<organism evidence="7 8">
    <name type="scientific">Hermanssonia centrifuga</name>
    <dbReference type="NCBI Taxonomy" id="98765"/>
    <lineage>
        <taxon>Eukaryota</taxon>
        <taxon>Fungi</taxon>
        <taxon>Dikarya</taxon>
        <taxon>Basidiomycota</taxon>
        <taxon>Agaricomycotina</taxon>
        <taxon>Agaricomycetes</taxon>
        <taxon>Polyporales</taxon>
        <taxon>Meruliaceae</taxon>
        <taxon>Hermanssonia</taxon>
    </lineage>
</organism>
<keyword evidence="4" id="KW-0560">Oxidoreductase</keyword>
<dbReference type="Proteomes" id="UP000309038">
    <property type="component" value="Unassembled WGS sequence"/>
</dbReference>
<dbReference type="Pfam" id="PF01494">
    <property type="entry name" value="FAD_binding_3"/>
    <property type="match status" value="1"/>
</dbReference>
<dbReference type="SUPFAM" id="SSF52833">
    <property type="entry name" value="Thioredoxin-like"/>
    <property type="match status" value="1"/>
</dbReference>
<comment type="caution">
    <text evidence="7">The sequence shown here is derived from an EMBL/GenBank/DDBJ whole genome shotgun (WGS) entry which is preliminary data.</text>
</comment>
<comment type="similarity">
    <text evidence="1">Belongs to the PheA/TfdB FAD monooxygenase family.</text>
</comment>
<feature type="domain" description="Phenol hydroxylase-like C-terminal dimerisation" evidence="6">
    <location>
        <begin position="421"/>
        <end position="604"/>
    </location>
</feature>